<evidence type="ECO:0000256" key="2">
    <source>
        <dbReference type="SAM" id="SignalP"/>
    </source>
</evidence>
<dbReference type="PANTHER" id="PTHR33734">
    <property type="entry name" value="LYSM DOMAIN-CONTAINING GPI-ANCHORED PROTEIN 2"/>
    <property type="match status" value="1"/>
</dbReference>
<dbReference type="PANTHER" id="PTHR33734:SF22">
    <property type="entry name" value="MEMBRANE-BOUND LYTIC MUREIN TRANSGLYCOSYLASE D"/>
    <property type="match status" value="1"/>
</dbReference>
<dbReference type="RefSeq" id="WP_003758830.1">
    <property type="nucleotide sequence ID" value="NZ_CABKNG010000002.1"/>
</dbReference>
<feature type="domain" description="LysM" evidence="3">
    <location>
        <begin position="76"/>
        <end position="119"/>
    </location>
</feature>
<dbReference type="Gene3D" id="3.10.350.10">
    <property type="entry name" value="LysM domain"/>
    <property type="match status" value="2"/>
</dbReference>
<feature type="compositionally biased region" description="Low complexity" evidence="1">
    <location>
        <begin position="127"/>
        <end position="178"/>
    </location>
</feature>
<dbReference type="GO" id="GO:0008932">
    <property type="term" value="F:lytic endotransglycosylase activity"/>
    <property type="evidence" value="ECO:0007669"/>
    <property type="project" value="TreeGrafter"/>
</dbReference>
<sequence>MKKAFVAVVAGLIIAGASSTPTFAAEVKVQKGDSLWKVSKTHNVSINDLKKENNLKSNIVFPGQVLKINEGSSNVSKYKVVQGDTLSHIAKKKNVSVANLKSWNKLSSDLIVTGQVLTIGGTNNEAPTVAATPAPAPKQQVPAQPAPKQAQPAENKQQASTASEAKPAASSNNSSAKAWIAQRESGGSYSARNGRYVGKYQLDASYLNGDHSAANQERVADKYVSERYGSWDNAKAHWESKGWY</sequence>
<evidence type="ECO:0000313" key="5">
    <source>
        <dbReference type="Proteomes" id="UP000254879"/>
    </source>
</evidence>
<dbReference type="Proteomes" id="UP000254879">
    <property type="component" value="Unassembled WGS sequence"/>
</dbReference>
<dbReference type="CDD" id="cd00118">
    <property type="entry name" value="LysM"/>
    <property type="match status" value="2"/>
</dbReference>
<feature type="chain" id="PRO_5016789153" evidence="2">
    <location>
        <begin position="25"/>
        <end position="244"/>
    </location>
</feature>
<dbReference type="InterPro" id="IPR018392">
    <property type="entry name" value="LysM"/>
</dbReference>
<dbReference type="Pfam" id="PF01476">
    <property type="entry name" value="LysM"/>
    <property type="match status" value="2"/>
</dbReference>
<dbReference type="EMBL" id="UGPG01000001">
    <property type="protein sequence ID" value="STY44440.1"/>
    <property type="molecule type" value="Genomic_DNA"/>
</dbReference>
<evidence type="ECO:0000259" key="3">
    <source>
        <dbReference type="PROSITE" id="PS51782"/>
    </source>
</evidence>
<evidence type="ECO:0000256" key="1">
    <source>
        <dbReference type="SAM" id="MobiDB-lite"/>
    </source>
</evidence>
<feature type="region of interest" description="Disordered" evidence="1">
    <location>
        <begin position="127"/>
        <end position="179"/>
    </location>
</feature>
<dbReference type="SMART" id="SM00257">
    <property type="entry name" value="LysM"/>
    <property type="match status" value="2"/>
</dbReference>
<gene>
    <name evidence="4" type="primary">yocH_1</name>
    <name evidence="4" type="ORF">NCTC10815_01782</name>
</gene>
<feature type="domain" description="LysM" evidence="3">
    <location>
        <begin position="25"/>
        <end position="68"/>
    </location>
</feature>
<name>A0A378MDK5_LISGR</name>
<protein>
    <submittedName>
        <fullName evidence="4">Cell wall-binding protein yocH</fullName>
    </submittedName>
</protein>
<dbReference type="PROSITE" id="PS51782">
    <property type="entry name" value="LYSM"/>
    <property type="match status" value="2"/>
</dbReference>
<reference evidence="4 5" key="1">
    <citation type="submission" date="2018-06" db="EMBL/GenBank/DDBJ databases">
        <authorList>
            <consortium name="Pathogen Informatics"/>
            <person name="Doyle S."/>
        </authorList>
    </citation>
    <scope>NUCLEOTIDE SEQUENCE [LARGE SCALE GENOMIC DNA]</scope>
    <source>
        <strain evidence="5">NCTC 10815</strain>
    </source>
</reference>
<dbReference type="AlphaFoldDB" id="A0A378MDK5"/>
<organism evidence="4 5">
    <name type="scientific">Listeria grayi</name>
    <name type="common">Listeria murrayi</name>
    <dbReference type="NCBI Taxonomy" id="1641"/>
    <lineage>
        <taxon>Bacteria</taxon>
        <taxon>Bacillati</taxon>
        <taxon>Bacillota</taxon>
        <taxon>Bacilli</taxon>
        <taxon>Bacillales</taxon>
        <taxon>Listeriaceae</taxon>
        <taxon>Listeria</taxon>
    </lineage>
</organism>
<dbReference type="InterPro" id="IPR036779">
    <property type="entry name" value="LysM_dom_sf"/>
</dbReference>
<dbReference type="SUPFAM" id="SSF54106">
    <property type="entry name" value="LysM domain"/>
    <property type="match status" value="2"/>
</dbReference>
<proteinExistence type="predicted"/>
<keyword evidence="2" id="KW-0732">Signal</keyword>
<accession>A0A378MDK5</accession>
<feature type="signal peptide" evidence="2">
    <location>
        <begin position="1"/>
        <end position="24"/>
    </location>
</feature>
<evidence type="ECO:0000313" key="4">
    <source>
        <dbReference type="EMBL" id="STY44440.1"/>
    </source>
</evidence>